<keyword evidence="8" id="KW-0915">Sodium</keyword>
<feature type="transmembrane region" description="Helical" evidence="14">
    <location>
        <begin position="355"/>
        <end position="376"/>
    </location>
</feature>
<dbReference type="InterPro" id="IPR032103">
    <property type="entry name" value="NHE_CaM-bd"/>
</dbReference>
<sequence length="815" mass="92191">MRRWSCLVQSVFIFVVVSFLRESNGEIASGQDGPATLLPPVKPPEPDHGPQPFPDEKTHLPVFTMDYPRIQLPFEITLWILLASFAKIGFHVYHKITIWIPESCLLITIGLIVGGIMHSVQEEPPAVLESNVFFLYMLPPIVLENGYFMPTRPFFQNAGTVMWYAVVGSLWNSMGIGLSLYAICQIQPFGVQDINLQENLLFATIISAVDPVAVLNVFQDISVNEQLYIVIFGEGLFNDAVIVVLYNMFIFVAELDVVESVDVFLGVARFFVVGLGGVFFGFLFGIGAAFTSRFTSKVREIEPLFVLMYSYLAYLVAELFGISSIMAIVVCALTMRHYVEANVSQRSCTTIRHVIKMLASISETLIFFFLGVVTITTDHEWNWGYILATLLFAFIWRGLGVLVLTQIINPFRTVPFNYQDQFGLAYGGLRGAVCFALVFLLPDTINRRKLFVTASIAIIIFTVFIQGISIRPLIEYLINIRRTHKQETINVEIHNRVMEHTVAGVEDICGQWSHHYWKDKFKRINDGFIRKILIRDNRSESSIVALYKRLELLNAMELLDTQNGDISAAPSIISLNDERKASYKPKKKFLASDLKNMHEVLRKNMYKIRQRTVEYTSKHALPDHSKAKEILLRRHSSIRRSLRPGSFRDPAEARSYRYSSLPAGANLDAHFPPRPQDDPRSQMGRPFARTRLAQSLRPSSHAMRPIRELDTLRGLPVGESRGHPASVDVLNEKSSGRYASPSSRPPSRTAMVPTPRIGLTSAVPRNDPEWETEEEVEEEEEEGQPQSPAPSWAADTTRRQSPLLRQTPRDSHGPR</sequence>
<evidence type="ECO:0000313" key="18">
    <source>
        <dbReference type="Proteomes" id="UP000515152"/>
    </source>
</evidence>
<feature type="transmembrane region" description="Helical" evidence="14">
    <location>
        <begin position="270"/>
        <end position="290"/>
    </location>
</feature>
<organism evidence="18 19">
    <name type="scientific">Clupea harengus</name>
    <name type="common">Atlantic herring</name>
    <dbReference type="NCBI Taxonomy" id="7950"/>
    <lineage>
        <taxon>Eukaryota</taxon>
        <taxon>Metazoa</taxon>
        <taxon>Chordata</taxon>
        <taxon>Craniata</taxon>
        <taxon>Vertebrata</taxon>
        <taxon>Euteleostomi</taxon>
        <taxon>Actinopterygii</taxon>
        <taxon>Neopterygii</taxon>
        <taxon>Teleostei</taxon>
        <taxon>Clupei</taxon>
        <taxon>Clupeiformes</taxon>
        <taxon>Clupeoidei</taxon>
        <taxon>Clupeidae</taxon>
        <taxon>Clupea</taxon>
    </lineage>
</organism>
<evidence type="ECO:0000256" key="3">
    <source>
        <dbReference type="ARBA" id="ARBA00022448"/>
    </source>
</evidence>
<keyword evidence="15" id="KW-0732">Signal</keyword>
<keyword evidence="11 12" id="KW-0739">Sodium transport</keyword>
<dbReference type="KEGG" id="char:105890402"/>
<feature type="transmembrane region" description="Helical" evidence="14">
    <location>
        <begin position="132"/>
        <end position="149"/>
    </location>
</feature>
<feature type="transmembrane region" description="Helical" evidence="14">
    <location>
        <begin position="227"/>
        <end position="250"/>
    </location>
</feature>
<evidence type="ECO:0000256" key="10">
    <source>
        <dbReference type="ARBA" id="ARBA00023136"/>
    </source>
</evidence>
<feature type="domain" description="Cation/H+ exchanger transmembrane" evidence="16">
    <location>
        <begin position="80"/>
        <end position="474"/>
    </location>
</feature>
<evidence type="ECO:0000256" key="5">
    <source>
        <dbReference type="ARBA" id="ARBA00022475"/>
    </source>
</evidence>
<feature type="chain" id="PRO_5028244017" description="Sodium/hydrogen exchanger" evidence="15">
    <location>
        <begin position="26"/>
        <end position="815"/>
    </location>
</feature>
<evidence type="ECO:0000256" key="8">
    <source>
        <dbReference type="ARBA" id="ARBA00023053"/>
    </source>
</evidence>
<keyword evidence="10 14" id="KW-0472">Membrane</keyword>
<keyword evidence="6 12" id="KW-0812">Transmembrane</keyword>
<keyword evidence="18" id="KW-1185">Reference proteome</keyword>
<reference evidence="19" key="1">
    <citation type="submission" date="2025-08" db="UniProtKB">
        <authorList>
            <consortium name="RefSeq"/>
        </authorList>
    </citation>
    <scope>IDENTIFICATION</scope>
</reference>
<dbReference type="InterPro" id="IPR018422">
    <property type="entry name" value="Cation/H_exchanger_CPA1"/>
</dbReference>
<evidence type="ECO:0000256" key="9">
    <source>
        <dbReference type="ARBA" id="ARBA00023065"/>
    </source>
</evidence>
<proteinExistence type="inferred from homology"/>
<feature type="transmembrane region" description="Helical" evidence="14">
    <location>
        <begin position="450"/>
        <end position="474"/>
    </location>
</feature>
<evidence type="ECO:0000256" key="4">
    <source>
        <dbReference type="ARBA" id="ARBA00022449"/>
    </source>
</evidence>
<dbReference type="PANTHER" id="PTHR10110:SF196">
    <property type="entry name" value="SODIUM_HYDROGEN EXCHANGER"/>
    <property type="match status" value="1"/>
</dbReference>
<evidence type="ECO:0000256" key="14">
    <source>
        <dbReference type="SAM" id="Phobius"/>
    </source>
</evidence>
<name>A0A6P8EG69_CLUHA</name>
<dbReference type="InterPro" id="IPR006153">
    <property type="entry name" value="Cation/H_exchanger_TM"/>
</dbReference>
<dbReference type="GO" id="GO:0098719">
    <property type="term" value="P:sodium ion import across plasma membrane"/>
    <property type="evidence" value="ECO:0007669"/>
    <property type="project" value="TreeGrafter"/>
</dbReference>
<dbReference type="NCBIfam" id="TIGR00840">
    <property type="entry name" value="b_cpa1"/>
    <property type="match status" value="1"/>
</dbReference>
<keyword evidence="9 12" id="KW-0406">Ion transport</keyword>
<dbReference type="GO" id="GO:0015386">
    <property type="term" value="F:potassium:proton antiporter activity"/>
    <property type="evidence" value="ECO:0007669"/>
    <property type="project" value="TreeGrafter"/>
</dbReference>
<feature type="region of interest" description="Disordered" evidence="13">
    <location>
        <begin position="30"/>
        <end position="53"/>
    </location>
</feature>
<feature type="transmembrane region" description="Helical" evidence="14">
    <location>
        <begin position="161"/>
        <end position="180"/>
    </location>
</feature>
<comment type="subcellular location">
    <subcellularLocation>
        <location evidence="1">Cell membrane</location>
        <topology evidence="1">Multi-pass membrane protein</topology>
    </subcellularLocation>
</comment>
<evidence type="ECO:0000256" key="11">
    <source>
        <dbReference type="ARBA" id="ARBA00023201"/>
    </source>
</evidence>
<dbReference type="Gene3D" id="6.10.250.2020">
    <property type="match status" value="1"/>
</dbReference>
<feature type="compositionally biased region" description="Low complexity" evidence="13">
    <location>
        <begin position="736"/>
        <end position="748"/>
    </location>
</feature>
<keyword evidence="3 12" id="KW-0813">Transport</keyword>
<feature type="domain" description="Sodium/hydrogen exchanger regulatory region" evidence="17">
    <location>
        <begin position="568"/>
        <end position="671"/>
    </location>
</feature>
<feature type="region of interest" description="Disordered" evidence="13">
    <location>
        <begin position="663"/>
        <end position="815"/>
    </location>
</feature>
<feature type="compositionally biased region" description="Acidic residues" evidence="13">
    <location>
        <begin position="769"/>
        <end position="783"/>
    </location>
</feature>
<dbReference type="Pfam" id="PF16644">
    <property type="entry name" value="NEXCaM_BD"/>
    <property type="match status" value="1"/>
</dbReference>
<keyword evidence="7 14" id="KW-1133">Transmembrane helix</keyword>
<dbReference type="Proteomes" id="UP000515152">
    <property type="component" value="Chromosome 21"/>
</dbReference>
<protein>
    <recommendedName>
        <fullName evidence="12">Sodium/hydrogen exchanger</fullName>
    </recommendedName>
</protein>
<evidence type="ECO:0000256" key="15">
    <source>
        <dbReference type="SAM" id="SignalP"/>
    </source>
</evidence>
<gene>
    <name evidence="19" type="primary">LOC105890402</name>
</gene>
<evidence type="ECO:0000313" key="19">
    <source>
        <dbReference type="RefSeq" id="XP_031415008.1"/>
    </source>
</evidence>
<evidence type="ECO:0000256" key="2">
    <source>
        <dbReference type="ARBA" id="ARBA00007367"/>
    </source>
</evidence>
<feature type="transmembrane region" description="Helical" evidence="14">
    <location>
        <begin position="383"/>
        <end position="404"/>
    </location>
</feature>
<dbReference type="OrthoDB" id="196264at2759"/>
<feature type="transmembrane region" description="Helical" evidence="14">
    <location>
        <begin position="70"/>
        <end position="90"/>
    </location>
</feature>
<accession>A0A6P8EG69</accession>
<evidence type="ECO:0000259" key="16">
    <source>
        <dbReference type="Pfam" id="PF00999"/>
    </source>
</evidence>
<dbReference type="AlphaFoldDB" id="A0A6P8EG69"/>
<feature type="transmembrane region" description="Helical" evidence="14">
    <location>
        <begin position="311"/>
        <end position="335"/>
    </location>
</feature>
<dbReference type="PRINTS" id="PR01084">
    <property type="entry name" value="NAHEXCHNGR"/>
</dbReference>
<evidence type="ECO:0000256" key="7">
    <source>
        <dbReference type="ARBA" id="ARBA00022989"/>
    </source>
</evidence>
<evidence type="ECO:0000256" key="1">
    <source>
        <dbReference type="ARBA" id="ARBA00004651"/>
    </source>
</evidence>
<feature type="transmembrane region" description="Helical" evidence="14">
    <location>
        <begin position="200"/>
        <end position="218"/>
    </location>
</feature>
<comment type="similarity">
    <text evidence="2 12">Belongs to the monovalent cation:proton antiporter 1 (CPA1) transporter (TC 2.A.36) family.</text>
</comment>
<evidence type="ECO:0000256" key="12">
    <source>
        <dbReference type="RuleBase" id="RU003722"/>
    </source>
</evidence>
<evidence type="ECO:0000259" key="17">
    <source>
        <dbReference type="Pfam" id="PF16644"/>
    </source>
</evidence>
<feature type="signal peptide" evidence="15">
    <location>
        <begin position="1"/>
        <end position="25"/>
    </location>
</feature>
<feature type="transmembrane region" description="Helical" evidence="14">
    <location>
        <begin position="424"/>
        <end position="441"/>
    </location>
</feature>
<keyword evidence="5" id="KW-1003">Cell membrane</keyword>
<evidence type="ECO:0000256" key="6">
    <source>
        <dbReference type="ARBA" id="ARBA00022692"/>
    </source>
</evidence>
<feature type="compositionally biased region" description="Basic and acidic residues" evidence="13">
    <location>
        <begin position="44"/>
        <end position="53"/>
    </location>
</feature>
<feature type="transmembrane region" description="Helical" evidence="14">
    <location>
        <begin position="97"/>
        <end position="120"/>
    </location>
</feature>
<keyword evidence="4 12" id="KW-0050">Antiport</keyword>
<evidence type="ECO:0000256" key="13">
    <source>
        <dbReference type="SAM" id="MobiDB-lite"/>
    </source>
</evidence>
<dbReference type="GO" id="GO:0015385">
    <property type="term" value="F:sodium:proton antiporter activity"/>
    <property type="evidence" value="ECO:0007669"/>
    <property type="project" value="InterPro"/>
</dbReference>
<dbReference type="GO" id="GO:0005886">
    <property type="term" value="C:plasma membrane"/>
    <property type="evidence" value="ECO:0007669"/>
    <property type="project" value="UniProtKB-SubCell"/>
</dbReference>
<dbReference type="GeneID" id="105890402"/>
<dbReference type="Gene3D" id="6.10.140.1330">
    <property type="match status" value="1"/>
</dbReference>
<dbReference type="Pfam" id="PF00999">
    <property type="entry name" value="Na_H_Exchanger"/>
    <property type="match status" value="1"/>
</dbReference>
<dbReference type="PANTHER" id="PTHR10110">
    <property type="entry name" value="SODIUM/HYDROGEN EXCHANGER"/>
    <property type="match status" value="1"/>
</dbReference>
<dbReference type="InterPro" id="IPR004709">
    <property type="entry name" value="NaH_exchanger"/>
</dbReference>
<dbReference type="GO" id="GO:0051453">
    <property type="term" value="P:regulation of intracellular pH"/>
    <property type="evidence" value="ECO:0007669"/>
    <property type="project" value="TreeGrafter"/>
</dbReference>
<dbReference type="RefSeq" id="XP_031415008.1">
    <property type="nucleotide sequence ID" value="XM_031559148.2"/>
</dbReference>